<dbReference type="EMBL" id="JAPVOI010000004">
    <property type="protein sequence ID" value="MCZ4091669.1"/>
    <property type="molecule type" value="Genomic_DNA"/>
</dbReference>
<evidence type="ECO:0008006" key="3">
    <source>
        <dbReference type="Google" id="ProtNLM"/>
    </source>
</evidence>
<reference evidence="1" key="1">
    <citation type="submission" date="2022-10" db="EMBL/GenBank/DDBJ databases">
        <title>Whole genome sequencing of three plant growth promoting bacteria isolated from Vachellia tortilis subsp. raddiana in Morocco.</title>
        <authorList>
            <person name="Hnini M."/>
            <person name="Zouagui R."/>
            <person name="Zouagui H."/>
            <person name="Chemao Elfihri M.-W."/>
            <person name="Ibrahimi A."/>
            <person name="Sbabou L."/>
            <person name="Aurag J."/>
        </authorList>
    </citation>
    <scope>NUCLEOTIDE SEQUENCE</scope>
    <source>
        <strain evidence="1">LMR678</strain>
    </source>
</reference>
<keyword evidence="2" id="KW-1185">Reference proteome</keyword>
<name>A0ABT4KI74_9HYPH</name>
<proteinExistence type="predicted"/>
<organism evidence="1 2">
    <name type="scientific">Sinorhizobium psoraleae</name>
    <dbReference type="NCBI Taxonomy" id="520838"/>
    <lineage>
        <taxon>Bacteria</taxon>
        <taxon>Pseudomonadati</taxon>
        <taxon>Pseudomonadota</taxon>
        <taxon>Alphaproteobacteria</taxon>
        <taxon>Hyphomicrobiales</taxon>
        <taxon>Rhizobiaceae</taxon>
        <taxon>Sinorhizobium/Ensifer group</taxon>
        <taxon>Sinorhizobium</taxon>
    </lineage>
</organism>
<gene>
    <name evidence="1" type="ORF">O3W52_16805</name>
</gene>
<dbReference type="Proteomes" id="UP001079430">
    <property type="component" value="Unassembled WGS sequence"/>
</dbReference>
<evidence type="ECO:0000313" key="1">
    <source>
        <dbReference type="EMBL" id="MCZ4091669.1"/>
    </source>
</evidence>
<protein>
    <recommendedName>
        <fullName evidence="3">Phage gp6-like head-tail connector protein</fullName>
    </recommendedName>
</protein>
<sequence>MDDLPTLQALVAAHKASMDRYDSSPDEEIPDDIVAEMMTTGAALCAYRPATIESVHIKAKYMMTCFVFVGGDEGDPDFTHAQLVSGFLPAGEKREA</sequence>
<evidence type="ECO:0000313" key="2">
    <source>
        <dbReference type="Proteomes" id="UP001079430"/>
    </source>
</evidence>
<dbReference type="RefSeq" id="WP_269281793.1">
    <property type="nucleotide sequence ID" value="NZ_JAPVOI010000004.1"/>
</dbReference>
<accession>A0ABT4KI74</accession>
<comment type="caution">
    <text evidence="1">The sequence shown here is derived from an EMBL/GenBank/DDBJ whole genome shotgun (WGS) entry which is preliminary data.</text>
</comment>